<comment type="similarity">
    <text evidence="1 7 8">Belongs to the bacterial ribosomal protein bL20 family.</text>
</comment>
<dbReference type="NCBIfam" id="TIGR01032">
    <property type="entry name" value="rplT_bact"/>
    <property type="match status" value="1"/>
</dbReference>
<dbReference type="GO" id="GO:0003735">
    <property type="term" value="F:structural constituent of ribosome"/>
    <property type="evidence" value="ECO:0007669"/>
    <property type="project" value="InterPro"/>
</dbReference>
<dbReference type="PRINTS" id="PR00062">
    <property type="entry name" value="RIBOSOMALL20"/>
</dbReference>
<dbReference type="CDD" id="cd07026">
    <property type="entry name" value="Ribosomal_L20"/>
    <property type="match status" value="1"/>
</dbReference>
<dbReference type="InterPro" id="IPR049946">
    <property type="entry name" value="RIBOSOMAL_L20_CS"/>
</dbReference>
<evidence type="ECO:0000256" key="7">
    <source>
        <dbReference type="HAMAP-Rule" id="MF_00382"/>
    </source>
</evidence>
<organism evidence="9 10">
    <name type="scientific">Aquifex aeolicus</name>
    <dbReference type="NCBI Taxonomy" id="63363"/>
    <lineage>
        <taxon>Bacteria</taxon>
        <taxon>Pseudomonadati</taxon>
        <taxon>Aquificota</taxon>
        <taxon>Aquificia</taxon>
        <taxon>Aquificales</taxon>
        <taxon>Aquificaceae</taxon>
        <taxon>Aquifex</taxon>
    </lineage>
</organism>
<dbReference type="GO" id="GO:1990904">
    <property type="term" value="C:ribonucleoprotein complex"/>
    <property type="evidence" value="ECO:0007669"/>
    <property type="project" value="UniProtKB-KW"/>
</dbReference>
<proteinExistence type="inferred from homology"/>
<keyword evidence="5 7" id="KW-0687">Ribonucleoprotein</keyword>
<keyword evidence="4 7" id="KW-0689">Ribosomal protein</keyword>
<dbReference type="Gene3D" id="1.10.1900.20">
    <property type="entry name" value="Ribosomal protein L20"/>
    <property type="match status" value="1"/>
</dbReference>
<name>A0A9D1CG28_AQUAO</name>
<comment type="caution">
    <text evidence="9">The sequence shown here is derived from an EMBL/GenBank/DDBJ whole genome shotgun (WGS) entry which is preliminary data.</text>
</comment>
<dbReference type="GO" id="GO:0006412">
    <property type="term" value="P:translation"/>
    <property type="evidence" value="ECO:0007669"/>
    <property type="project" value="InterPro"/>
</dbReference>
<dbReference type="PROSITE" id="PS00937">
    <property type="entry name" value="RIBOSOMAL_L20"/>
    <property type="match status" value="1"/>
</dbReference>
<dbReference type="Pfam" id="PF00453">
    <property type="entry name" value="Ribosomal_L20"/>
    <property type="match status" value="1"/>
</dbReference>
<keyword evidence="3 7" id="KW-0694">RNA-binding</keyword>
<protein>
    <recommendedName>
        <fullName evidence="6 7">Large ribosomal subunit protein bL20</fullName>
    </recommendedName>
</protein>
<dbReference type="InterPro" id="IPR005813">
    <property type="entry name" value="Ribosomal_bL20"/>
</dbReference>
<evidence type="ECO:0000256" key="5">
    <source>
        <dbReference type="ARBA" id="ARBA00023274"/>
    </source>
</evidence>
<evidence type="ECO:0000256" key="2">
    <source>
        <dbReference type="ARBA" id="ARBA00022730"/>
    </source>
</evidence>
<evidence type="ECO:0000256" key="8">
    <source>
        <dbReference type="RuleBase" id="RU000560"/>
    </source>
</evidence>
<evidence type="ECO:0000313" key="9">
    <source>
        <dbReference type="EMBL" id="HIP98752.1"/>
    </source>
</evidence>
<evidence type="ECO:0000313" key="10">
    <source>
        <dbReference type="Proteomes" id="UP000606463"/>
    </source>
</evidence>
<dbReference type="InterPro" id="IPR035566">
    <property type="entry name" value="Ribosomal_protein_bL20_C"/>
</dbReference>
<dbReference type="EMBL" id="DQVE01000054">
    <property type="protein sequence ID" value="HIP98752.1"/>
    <property type="molecule type" value="Genomic_DNA"/>
</dbReference>
<dbReference type="HAMAP" id="MF_00382">
    <property type="entry name" value="Ribosomal_bL20"/>
    <property type="match status" value="1"/>
</dbReference>
<dbReference type="Proteomes" id="UP000606463">
    <property type="component" value="Unassembled WGS sequence"/>
</dbReference>
<comment type="function">
    <text evidence="7 8">Binds directly to 23S ribosomal RNA and is necessary for the in vitro assembly process of the 50S ribosomal subunit. It is not involved in the protein synthesizing functions of that subunit.</text>
</comment>
<accession>A0A9D1CG28</accession>
<gene>
    <name evidence="7" type="primary">rplT</name>
    <name evidence="9" type="ORF">EYH37_05270</name>
</gene>
<reference evidence="9" key="1">
    <citation type="journal article" date="2020" name="ISME J.">
        <title>Gammaproteobacteria mediating utilization of methyl-, sulfur- and petroleum organic compounds in deep ocean hydrothermal plumes.</title>
        <authorList>
            <person name="Zhou Z."/>
            <person name="Liu Y."/>
            <person name="Pan J."/>
            <person name="Cron B.R."/>
            <person name="Toner B.M."/>
            <person name="Anantharaman K."/>
            <person name="Breier J.A."/>
            <person name="Dick G.J."/>
            <person name="Li M."/>
        </authorList>
    </citation>
    <scope>NUCLEOTIDE SEQUENCE</scope>
    <source>
        <strain evidence="9">SZUA-1501</strain>
    </source>
</reference>
<dbReference type="SUPFAM" id="SSF74731">
    <property type="entry name" value="Ribosomal protein L20"/>
    <property type="match status" value="1"/>
</dbReference>
<evidence type="ECO:0000256" key="6">
    <source>
        <dbReference type="ARBA" id="ARBA00035172"/>
    </source>
</evidence>
<dbReference type="AlphaFoldDB" id="A0A9D1CG28"/>
<dbReference type="FunFam" id="1.10.1900.20:FF:000001">
    <property type="entry name" value="50S ribosomal protein L20"/>
    <property type="match status" value="1"/>
</dbReference>
<dbReference type="GO" id="GO:0019843">
    <property type="term" value="F:rRNA binding"/>
    <property type="evidence" value="ECO:0007669"/>
    <property type="project" value="UniProtKB-UniRule"/>
</dbReference>
<dbReference type="GO" id="GO:0005840">
    <property type="term" value="C:ribosome"/>
    <property type="evidence" value="ECO:0007669"/>
    <property type="project" value="UniProtKB-KW"/>
</dbReference>
<evidence type="ECO:0000256" key="3">
    <source>
        <dbReference type="ARBA" id="ARBA00022884"/>
    </source>
</evidence>
<keyword evidence="2 7" id="KW-0699">rRNA-binding</keyword>
<dbReference type="GO" id="GO:0000027">
    <property type="term" value="P:ribosomal large subunit assembly"/>
    <property type="evidence" value="ECO:0007669"/>
    <property type="project" value="UniProtKB-UniRule"/>
</dbReference>
<dbReference type="Gene3D" id="6.10.160.10">
    <property type="match status" value="1"/>
</dbReference>
<dbReference type="PANTHER" id="PTHR10986">
    <property type="entry name" value="39S RIBOSOMAL PROTEIN L20"/>
    <property type="match status" value="1"/>
</dbReference>
<evidence type="ECO:0000256" key="4">
    <source>
        <dbReference type="ARBA" id="ARBA00022980"/>
    </source>
</evidence>
<evidence type="ECO:0000256" key="1">
    <source>
        <dbReference type="ARBA" id="ARBA00007698"/>
    </source>
</evidence>
<sequence length="116" mass="13787">MRVKGPSSKRRKKKILKLAKGFYGRRKNYRKAKEAVMKALYYEYVHRRLRKRQMRRLWIVRLNAAVRNYGLNYSRFIHGLQRAGIELDRKVLADIAVRDPEAFKQLVEKAKQALAA</sequence>